<dbReference type="SUPFAM" id="SSF88946">
    <property type="entry name" value="Sigma2 domain of RNA polymerase sigma factors"/>
    <property type="match status" value="1"/>
</dbReference>
<dbReference type="Gene3D" id="1.10.10.10">
    <property type="entry name" value="Winged helix-like DNA-binding domain superfamily/Winged helix DNA-binding domain"/>
    <property type="match status" value="1"/>
</dbReference>
<dbReference type="InterPro" id="IPR014284">
    <property type="entry name" value="RNA_pol_sigma-70_dom"/>
</dbReference>
<dbReference type="InterPro" id="IPR007627">
    <property type="entry name" value="RNA_pol_sigma70_r2"/>
</dbReference>
<keyword evidence="3" id="KW-0731">Sigma factor</keyword>
<dbReference type="InterPro" id="IPR013324">
    <property type="entry name" value="RNA_pol_sigma_r3/r4-like"/>
</dbReference>
<keyword evidence="2" id="KW-0805">Transcription regulation</keyword>
<dbReference type="InterPro" id="IPR013249">
    <property type="entry name" value="RNA_pol_sigma70_r4_t2"/>
</dbReference>
<protein>
    <submittedName>
        <fullName evidence="7">RNA polymerase sigma-70 factor</fullName>
    </submittedName>
</protein>
<dbReference type="SUPFAM" id="SSF88659">
    <property type="entry name" value="Sigma3 and sigma4 domains of RNA polymerase sigma factors"/>
    <property type="match status" value="1"/>
</dbReference>
<keyword evidence="4" id="KW-0804">Transcription</keyword>
<dbReference type="PANTHER" id="PTHR43133">
    <property type="entry name" value="RNA POLYMERASE ECF-TYPE SIGMA FACTO"/>
    <property type="match status" value="1"/>
</dbReference>
<feature type="domain" description="RNA polymerase sigma-70 region 2" evidence="5">
    <location>
        <begin position="39"/>
        <end position="104"/>
    </location>
</feature>
<dbReference type="RefSeq" id="WP_354658561.1">
    <property type="nucleotide sequence ID" value="NZ_JBEXAC010000001.1"/>
</dbReference>
<dbReference type="EMBL" id="JBEXAC010000001">
    <property type="protein sequence ID" value="MET6995914.1"/>
    <property type="molecule type" value="Genomic_DNA"/>
</dbReference>
<name>A0ABV2T1A5_9BACT</name>
<dbReference type="Pfam" id="PF04542">
    <property type="entry name" value="Sigma70_r2"/>
    <property type="match status" value="1"/>
</dbReference>
<dbReference type="InterPro" id="IPR013325">
    <property type="entry name" value="RNA_pol_sigma_r2"/>
</dbReference>
<organism evidence="7 8">
    <name type="scientific">Chitinophaga defluvii</name>
    <dbReference type="NCBI Taxonomy" id="3163343"/>
    <lineage>
        <taxon>Bacteria</taxon>
        <taxon>Pseudomonadati</taxon>
        <taxon>Bacteroidota</taxon>
        <taxon>Chitinophagia</taxon>
        <taxon>Chitinophagales</taxon>
        <taxon>Chitinophagaceae</taxon>
        <taxon>Chitinophaga</taxon>
    </lineage>
</organism>
<dbReference type="Gene3D" id="1.10.1740.10">
    <property type="match status" value="1"/>
</dbReference>
<feature type="domain" description="RNA polymerase sigma factor 70 region 4 type 2" evidence="6">
    <location>
        <begin position="138"/>
        <end position="189"/>
    </location>
</feature>
<evidence type="ECO:0000259" key="6">
    <source>
        <dbReference type="Pfam" id="PF08281"/>
    </source>
</evidence>
<evidence type="ECO:0000313" key="7">
    <source>
        <dbReference type="EMBL" id="MET6995914.1"/>
    </source>
</evidence>
<comment type="caution">
    <text evidence="7">The sequence shown here is derived from an EMBL/GenBank/DDBJ whole genome shotgun (WGS) entry which is preliminary data.</text>
</comment>
<evidence type="ECO:0000256" key="1">
    <source>
        <dbReference type="ARBA" id="ARBA00010641"/>
    </source>
</evidence>
<evidence type="ECO:0000256" key="3">
    <source>
        <dbReference type="ARBA" id="ARBA00023082"/>
    </source>
</evidence>
<evidence type="ECO:0000259" key="5">
    <source>
        <dbReference type="Pfam" id="PF04542"/>
    </source>
</evidence>
<sequence length="207" mass="24090">MAEAVIFAPNFYPVTVELTDSRTITLLAEGSEAAFEEAFKTYFKSLHAYACTILRDEVAAEEMVQNVFCKIWEKREQINVHTSLKSYLYRSVHNESMDYLKRQKAKAAHQTYTMHHSKHETDTNNTARKLLLGELEKKLHHALNELPQQCRTIFQMSRFEELKYQEIANQLGISVKTVENQMGKALKLMRLKLINFLPLVAFSFLHF</sequence>
<dbReference type="NCBIfam" id="TIGR02937">
    <property type="entry name" value="sigma70-ECF"/>
    <property type="match status" value="1"/>
</dbReference>
<dbReference type="Pfam" id="PF08281">
    <property type="entry name" value="Sigma70_r4_2"/>
    <property type="match status" value="1"/>
</dbReference>
<evidence type="ECO:0000313" key="8">
    <source>
        <dbReference type="Proteomes" id="UP001549749"/>
    </source>
</evidence>
<dbReference type="InterPro" id="IPR039425">
    <property type="entry name" value="RNA_pol_sigma-70-like"/>
</dbReference>
<reference evidence="7 8" key="1">
    <citation type="submission" date="2024-06" db="EMBL/GenBank/DDBJ databases">
        <title>Chitinophaga defluvii sp. nov., isolated from municipal sewage.</title>
        <authorList>
            <person name="Zhang L."/>
        </authorList>
    </citation>
    <scope>NUCLEOTIDE SEQUENCE [LARGE SCALE GENOMIC DNA]</scope>
    <source>
        <strain evidence="7 8">H8</strain>
    </source>
</reference>
<evidence type="ECO:0000256" key="2">
    <source>
        <dbReference type="ARBA" id="ARBA00023015"/>
    </source>
</evidence>
<dbReference type="PANTHER" id="PTHR43133:SF46">
    <property type="entry name" value="RNA POLYMERASE SIGMA-70 FACTOR ECF SUBFAMILY"/>
    <property type="match status" value="1"/>
</dbReference>
<dbReference type="InterPro" id="IPR014327">
    <property type="entry name" value="RNA_pol_sigma70_bacteroid"/>
</dbReference>
<evidence type="ECO:0000256" key="4">
    <source>
        <dbReference type="ARBA" id="ARBA00023163"/>
    </source>
</evidence>
<accession>A0ABV2T1A5</accession>
<keyword evidence="8" id="KW-1185">Reference proteome</keyword>
<dbReference type="InterPro" id="IPR036388">
    <property type="entry name" value="WH-like_DNA-bd_sf"/>
</dbReference>
<comment type="similarity">
    <text evidence="1">Belongs to the sigma-70 factor family. ECF subfamily.</text>
</comment>
<dbReference type="Proteomes" id="UP001549749">
    <property type="component" value="Unassembled WGS sequence"/>
</dbReference>
<dbReference type="NCBIfam" id="TIGR02985">
    <property type="entry name" value="Sig70_bacteroi1"/>
    <property type="match status" value="1"/>
</dbReference>
<dbReference type="CDD" id="cd06171">
    <property type="entry name" value="Sigma70_r4"/>
    <property type="match status" value="1"/>
</dbReference>
<proteinExistence type="inferred from homology"/>
<gene>
    <name evidence="7" type="ORF">ABR189_00980</name>
</gene>